<evidence type="ECO:0000313" key="6">
    <source>
        <dbReference type="Proteomes" id="UP001139354"/>
    </source>
</evidence>
<keyword evidence="1 2" id="KW-0238">DNA-binding</keyword>
<proteinExistence type="predicted"/>
<feature type="compositionally biased region" description="Polar residues" evidence="4">
    <location>
        <begin position="160"/>
        <end position="176"/>
    </location>
</feature>
<name>A0A9X1LV83_9MICO</name>
<dbReference type="CDD" id="cd04496">
    <property type="entry name" value="SSB_OBF"/>
    <property type="match status" value="1"/>
</dbReference>
<dbReference type="GO" id="GO:0003697">
    <property type="term" value="F:single-stranded DNA binding"/>
    <property type="evidence" value="ECO:0007669"/>
    <property type="project" value="InterPro"/>
</dbReference>
<dbReference type="EMBL" id="JAGTTN010000002">
    <property type="protein sequence ID" value="MCC2032316.1"/>
    <property type="molecule type" value="Genomic_DNA"/>
</dbReference>
<dbReference type="NCBIfam" id="TIGR00621">
    <property type="entry name" value="ssb"/>
    <property type="match status" value="1"/>
</dbReference>
<evidence type="ECO:0000313" key="5">
    <source>
        <dbReference type="EMBL" id="MCC2032316.1"/>
    </source>
</evidence>
<reference evidence="5" key="1">
    <citation type="submission" date="2021-04" db="EMBL/GenBank/DDBJ databases">
        <title>Microbacterium tenobrionis sp. nov. and Microbacterium allomyrinae sp. nov., isolated from larvae of Tenobrio molitor and Allomyrina dichotoma, respectively.</title>
        <authorList>
            <person name="Lee S.D."/>
        </authorList>
    </citation>
    <scope>NUCLEOTIDE SEQUENCE</scope>
    <source>
        <strain evidence="5">BWT-G7</strain>
    </source>
</reference>
<protein>
    <recommendedName>
        <fullName evidence="3">Single-stranded DNA-binding protein</fullName>
    </recommendedName>
</protein>
<dbReference type="Proteomes" id="UP001139354">
    <property type="component" value="Unassembled WGS sequence"/>
</dbReference>
<dbReference type="InterPro" id="IPR012340">
    <property type="entry name" value="NA-bd_OB-fold"/>
</dbReference>
<comment type="caution">
    <text evidence="5">The sequence shown here is derived from an EMBL/GenBank/DDBJ whole genome shotgun (WGS) entry which is preliminary data.</text>
</comment>
<evidence type="ECO:0000256" key="4">
    <source>
        <dbReference type="SAM" id="MobiDB-lite"/>
    </source>
</evidence>
<feature type="region of interest" description="Disordered" evidence="4">
    <location>
        <begin position="154"/>
        <end position="198"/>
    </location>
</feature>
<dbReference type="AlphaFoldDB" id="A0A9X1LV83"/>
<evidence type="ECO:0000256" key="3">
    <source>
        <dbReference type="RuleBase" id="RU000524"/>
    </source>
</evidence>
<dbReference type="GO" id="GO:0006260">
    <property type="term" value="P:DNA replication"/>
    <property type="evidence" value="ECO:0007669"/>
    <property type="project" value="InterPro"/>
</dbReference>
<evidence type="ECO:0000256" key="2">
    <source>
        <dbReference type="PROSITE-ProRule" id="PRU00252"/>
    </source>
</evidence>
<accession>A0A9X1LV83</accession>
<dbReference type="InterPro" id="IPR000424">
    <property type="entry name" value="Primosome_PriB/ssb"/>
</dbReference>
<dbReference type="Gene3D" id="2.40.50.140">
    <property type="entry name" value="Nucleic acid-binding proteins"/>
    <property type="match status" value="1"/>
</dbReference>
<dbReference type="PROSITE" id="PS50935">
    <property type="entry name" value="SSB"/>
    <property type="match status" value="1"/>
</dbReference>
<feature type="compositionally biased region" description="Basic and acidic residues" evidence="4">
    <location>
        <begin position="186"/>
        <end position="198"/>
    </location>
</feature>
<evidence type="ECO:0000256" key="1">
    <source>
        <dbReference type="ARBA" id="ARBA00023125"/>
    </source>
</evidence>
<keyword evidence="6" id="KW-1185">Reference proteome</keyword>
<organism evidence="5 6">
    <name type="scientific">Microbacterium allomyrinae</name>
    <dbReference type="NCBI Taxonomy" id="2830666"/>
    <lineage>
        <taxon>Bacteria</taxon>
        <taxon>Bacillati</taxon>
        <taxon>Actinomycetota</taxon>
        <taxon>Actinomycetes</taxon>
        <taxon>Micrococcales</taxon>
        <taxon>Microbacteriaceae</taxon>
        <taxon>Microbacterium</taxon>
    </lineage>
</organism>
<dbReference type="InterPro" id="IPR011344">
    <property type="entry name" value="ssDNA-bd"/>
</dbReference>
<sequence length="198" mass="21414">MSDRITIVGNVATHPECKRTPAGMAITTFRIASSKRRRDPVTGVWGDTATNYYTVSTYRGLADHAFRSLRKGERVLLTGRLRLTPWESGDKRGVSIDVDADAIGHDLLWGTTTYTKNERTPRVQEDAGSWRADDSDGAWAAPGVDHANAVITDPSGTDEIASSPQGHDASLQTGTAVTDAGEASDAEIRERVDVETPF</sequence>
<dbReference type="RefSeq" id="WP_229384224.1">
    <property type="nucleotide sequence ID" value="NZ_JAGTTN010000002.1"/>
</dbReference>
<gene>
    <name evidence="5" type="primary">ssb</name>
    <name evidence="5" type="ORF">KEC57_09005</name>
</gene>
<dbReference type="SUPFAM" id="SSF50249">
    <property type="entry name" value="Nucleic acid-binding proteins"/>
    <property type="match status" value="1"/>
</dbReference>
<dbReference type="Pfam" id="PF00436">
    <property type="entry name" value="SSB"/>
    <property type="match status" value="1"/>
</dbReference>